<evidence type="ECO:0000256" key="3">
    <source>
        <dbReference type="ARBA" id="ARBA00022763"/>
    </source>
</evidence>
<evidence type="ECO:0000256" key="8">
    <source>
        <dbReference type="ARBA" id="ARBA00023204"/>
    </source>
</evidence>
<evidence type="ECO:0000256" key="4">
    <source>
        <dbReference type="ARBA" id="ARBA00022842"/>
    </source>
</evidence>
<keyword evidence="6" id="KW-0560">Oxidoreductase</keyword>
<evidence type="ECO:0000259" key="9">
    <source>
        <dbReference type="PROSITE" id="PS51471"/>
    </source>
</evidence>
<dbReference type="OrthoDB" id="190276at2"/>
<evidence type="ECO:0000256" key="7">
    <source>
        <dbReference type="ARBA" id="ARBA00023004"/>
    </source>
</evidence>
<dbReference type="Gene3D" id="2.60.120.590">
    <property type="entry name" value="Alpha-ketoglutarate-dependent dioxygenase AlkB-like"/>
    <property type="match status" value="1"/>
</dbReference>
<reference evidence="10 11" key="1">
    <citation type="submission" date="2019-07" db="EMBL/GenBank/DDBJ databases">
        <title>Genomic Encyclopedia of Archaeal and Bacterial Type Strains, Phase II (KMG-II): from individual species to whole genera.</title>
        <authorList>
            <person name="Goeker M."/>
        </authorList>
    </citation>
    <scope>NUCLEOTIDE SEQUENCE [LARGE SCALE GENOMIC DNA]</scope>
    <source>
        <strain evidence="10 11">ATCC BAA-1854</strain>
    </source>
</reference>
<proteinExistence type="predicted"/>
<dbReference type="InterPro" id="IPR032854">
    <property type="entry name" value="ALKBH3"/>
</dbReference>
<dbReference type="InterPro" id="IPR005123">
    <property type="entry name" value="Oxoglu/Fe-dep_dioxygenase_dom"/>
</dbReference>
<evidence type="ECO:0000256" key="5">
    <source>
        <dbReference type="ARBA" id="ARBA00022964"/>
    </source>
</evidence>
<dbReference type="GO" id="GO:0051213">
    <property type="term" value="F:dioxygenase activity"/>
    <property type="evidence" value="ECO:0007669"/>
    <property type="project" value="UniProtKB-KW"/>
</dbReference>
<keyword evidence="2" id="KW-0479">Metal-binding</keyword>
<dbReference type="AlphaFoldDB" id="A0A562U0B3"/>
<dbReference type="SUPFAM" id="SSF51197">
    <property type="entry name" value="Clavaminate synthase-like"/>
    <property type="match status" value="1"/>
</dbReference>
<keyword evidence="3" id="KW-0227">DNA damage</keyword>
<sequence length="203" mass="23516">MEQFNIFGNAAPVPKLPPELMEYFPGIFNTDESYSFLKTFISSVPWQQQIISMYGKDVATPRLTAWYGDKGHSYTFSGTKFDPLPWTDELLQIKQRVEKISSVVFNTVLLNYYRNANDSVAWHSDDEYELGTDPVIASVSFGQVRRFDVRNKTDHQHKYAIDLENGSLLLMKGDMQHNWEHRVPKSTKTLAERVNLTFRIINK</sequence>
<keyword evidence="7" id="KW-0408">Iron</keyword>
<dbReference type="PROSITE" id="PS51471">
    <property type="entry name" value="FE2OG_OXY"/>
    <property type="match status" value="1"/>
</dbReference>
<accession>A0A562U0B3</accession>
<dbReference type="GO" id="GO:0006307">
    <property type="term" value="P:DNA alkylation repair"/>
    <property type="evidence" value="ECO:0007669"/>
    <property type="project" value="InterPro"/>
</dbReference>
<dbReference type="Proteomes" id="UP000317010">
    <property type="component" value="Unassembled WGS sequence"/>
</dbReference>
<evidence type="ECO:0000313" key="11">
    <source>
        <dbReference type="Proteomes" id="UP000317010"/>
    </source>
</evidence>
<dbReference type="GO" id="GO:0032451">
    <property type="term" value="F:demethylase activity"/>
    <property type="evidence" value="ECO:0007669"/>
    <property type="project" value="UniProtKB-ARBA"/>
</dbReference>
<dbReference type="FunFam" id="2.60.120.590:FF:000004">
    <property type="entry name" value="DNA oxidative demethylase ALKBH2"/>
    <property type="match status" value="1"/>
</dbReference>
<comment type="caution">
    <text evidence="10">The sequence shown here is derived from an EMBL/GenBank/DDBJ whole genome shotgun (WGS) entry which is preliminary data.</text>
</comment>
<keyword evidence="4" id="KW-0460">Magnesium</keyword>
<dbReference type="GO" id="GO:0140097">
    <property type="term" value="F:catalytic activity, acting on DNA"/>
    <property type="evidence" value="ECO:0007669"/>
    <property type="project" value="UniProtKB-ARBA"/>
</dbReference>
<dbReference type="InterPro" id="IPR037151">
    <property type="entry name" value="AlkB-like_sf"/>
</dbReference>
<name>A0A562U0B3_9SPHI</name>
<evidence type="ECO:0000313" key="10">
    <source>
        <dbReference type="EMBL" id="TWI98814.1"/>
    </source>
</evidence>
<protein>
    <submittedName>
        <fullName evidence="10">DNA-N1-methyladenine dioxygenase</fullName>
    </submittedName>
</protein>
<gene>
    <name evidence="10" type="ORF">JN11_03002</name>
</gene>
<dbReference type="InterPro" id="IPR027450">
    <property type="entry name" value="AlkB-like"/>
</dbReference>
<evidence type="ECO:0000256" key="2">
    <source>
        <dbReference type="ARBA" id="ARBA00022723"/>
    </source>
</evidence>
<dbReference type="GO" id="GO:0046872">
    <property type="term" value="F:metal ion binding"/>
    <property type="evidence" value="ECO:0007669"/>
    <property type="project" value="UniProtKB-KW"/>
</dbReference>
<dbReference type="PANTHER" id="PTHR31212:SF4">
    <property type="entry name" value="ALPHA-KETOGLUTARATE-DEPENDENT DIOXYGENASE ALKB HOMOLOG 3"/>
    <property type="match status" value="1"/>
</dbReference>
<evidence type="ECO:0000256" key="1">
    <source>
        <dbReference type="ARBA" id="ARBA00001954"/>
    </source>
</evidence>
<dbReference type="PANTHER" id="PTHR31212">
    <property type="entry name" value="ALPHA-KETOGLUTARATE-DEPENDENT DIOXYGENASE ALKB HOMOLOG 3"/>
    <property type="match status" value="1"/>
</dbReference>
<dbReference type="EMBL" id="VLLI01000008">
    <property type="protein sequence ID" value="TWI98814.1"/>
    <property type="molecule type" value="Genomic_DNA"/>
</dbReference>
<feature type="domain" description="Fe2OG dioxygenase" evidence="9">
    <location>
        <begin position="104"/>
        <end position="202"/>
    </location>
</feature>
<keyword evidence="8" id="KW-0234">DNA repair</keyword>
<organism evidence="10 11">
    <name type="scientific">Mucilaginibacter frigoritolerans</name>
    <dbReference type="NCBI Taxonomy" id="652788"/>
    <lineage>
        <taxon>Bacteria</taxon>
        <taxon>Pseudomonadati</taxon>
        <taxon>Bacteroidota</taxon>
        <taxon>Sphingobacteriia</taxon>
        <taxon>Sphingobacteriales</taxon>
        <taxon>Sphingobacteriaceae</taxon>
        <taxon>Mucilaginibacter</taxon>
    </lineage>
</organism>
<evidence type="ECO:0000256" key="6">
    <source>
        <dbReference type="ARBA" id="ARBA00023002"/>
    </source>
</evidence>
<comment type="cofactor">
    <cofactor evidence="1">
        <name>Fe(2+)</name>
        <dbReference type="ChEBI" id="CHEBI:29033"/>
    </cofactor>
</comment>
<dbReference type="Pfam" id="PF13532">
    <property type="entry name" value="2OG-FeII_Oxy_2"/>
    <property type="match status" value="1"/>
</dbReference>
<dbReference type="GO" id="GO:0016787">
    <property type="term" value="F:hydrolase activity"/>
    <property type="evidence" value="ECO:0007669"/>
    <property type="project" value="UniProtKB-ARBA"/>
</dbReference>
<keyword evidence="11" id="KW-1185">Reference proteome</keyword>
<dbReference type="GO" id="GO:0016705">
    <property type="term" value="F:oxidoreductase activity, acting on paired donors, with incorporation or reduction of molecular oxygen"/>
    <property type="evidence" value="ECO:0007669"/>
    <property type="project" value="UniProtKB-ARBA"/>
</dbReference>
<keyword evidence="5 10" id="KW-0223">Dioxygenase</keyword>
<dbReference type="RefSeq" id="WP_144913781.1">
    <property type="nucleotide sequence ID" value="NZ_VLLI01000008.1"/>
</dbReference>